<dbReference type="AlphaFoldDB" id="A0A8S1FBX6"/>
<accession>A0A8S1FBX6</accession>
<dbReference type="GO" id="GO:0003824">
    <property type="term" value="F:catalytic activity"/>
    <property type="evidence" value="ECO:0007669"/>
    <property type="project" value="InterPro"/>
</dbReference>
<dbReference type="Pfam" id="PF03476">
    <property type="entry name" value="MOSC_N"/>
    <property type="match status" value="1"/>
</dbReference>
<dbReference type="PANTHER" id="PTHR36930:SF1">
    <property type="entry name" value="MOSC DOMAIN-CONTAINING PROTEIN"/>
    <property type="match status" value="1"/>
</dbReference>
<dbReference type="SUPFAM" id="SSF141673">
    <property type="entry name" value="MOSC N-terminal domain-like"/>
    <property type="match status" value="1"/>
</dbReference>
<dbReference type="GO" id="GO:0030170">
    <property type="term" value="F:pyridoxal phosphate binding"/>
    <property type="evidence" value="ECO:0007669"/>
    <property type="project" value="InterPro"/>
</dbReference>
<reference evidence="2 3" key="1">
    <citation type="submission" date="2020-04" db="EMBL/GenBank/DDBJ databases">
        <authorList>
            <person name="Laetsch R D."/>
            <person name="Stevens L."/>
            <person name="Kumar S."/>
            <person name="Blaxter L. M."/>
        </authorList>
    </citation>
    <scope>NUCLEOTIDE SEQUENCE [LARGE SCALE GENOMIC DNA]</scope>
</reference>
<dbReference type="InterPro" id="IPR052716">
    <property type="entry name" value="MOSC_domain"/>
</dbReference>
<dbReference type="InterPro" id="IPR005302">
    <property type="entry name" value="MoCF_Sase_C"/>
</dbReference>
<name>A0A8S1FBX6_9PELO</name>
<dbReference type="InterPro" id="IPR011037">
    <property type="entry name" value="Pyrv_Knase-like_insert_dom_sf"/>
</dbReference>
<gene>
    <name evidence="2" type="ORF">CBOVIS_LOCUS11317</name>
</gene>
<keyword evidence="3" id="KW-1185">Reference proteome</keyword>
<dbReference type="Proteomes" id="UP000494206">
    <property type="component" value="Unassembled WGS sequence"/>
</dbReference>
<dbReference type="GO" id="GO:0030151">
    <property type="term" value="F:molybdenum ion binding"/>
    <property type="evidence" value="ECO:0007669"/>
    <property type="project" value="InterPro"/>
</dbReference>
<evidence type="ECO:0000313" key="3">
    <source>
        <dbReference type="Proteomes" id="UP000494206"/>
    </source>
</evidence>
<dbReference type="InterPro" id="IPR005303">
    <property type="entry name" value="MOCOS_middle"/>
</dbReference>
<dbReference type="SUPFAM" id="SSF50800">
    <property type="entry name" value="PK beta-barrel domain-like"/>
    <property type="match status" value="1"/>
</dbReference>
<proteinExistence type="predicted"/>
<dbReference type="Pfam" id="PF03473">
    <property type="entry name" value="MOSC"/>
    <property type="match status" value="1"/>
</dbReference>
<evidence type="ECO:0000313" key="2">
    <source>
        <dbReference type="EMBL" id="CAB3409697.1"/>
    </source>
</evidence>
<dbReference type="OrthoDB" id="17255at2759"/>
<protein>
    <recommendedName>
        <fullName evidence="1">MOSC domain-containing protein</fullName>
    </recommendedName>
</protein>
<sequence length="345" mass="39608">MDSLVEDKRVLLGFVGASVLGWNIAAKLQHVVSKWWNARCERNEWVPVGRIKSLHIYPIKSCKGKDVFSYKCTPLGPIFNEYFDRFFLVVDGKTGRFHTARTKPEMILTEVEIKNGIMKLIHPNHGSTEIDLDNVKKNGKVVSGFLHEKLRTDGYDCGDSAADFFSKVINEPETRLLMYSEELYTERICKTSQNWWNNPVPKRVDNTAYADLAPYMITTEASLEDLNSHLNNYVSSVNFRPCIVISDCPAWDEDKWLDLRIGDVELQCFKPCTRCVLTTVDPKTGKKDKNMQPLRKLRKYRLAPDGKLRKEFKDSPIFGVNAGLNKEGYIHVGQTVWARYKPSEF</sequence>
<dbReference type="PROSITE" id="PS51340">
    <property type="entry name" value="MOSC"/>
    <property type="match status" value="1"/>
</dbReference>
<comment type="caution">
    <text evidence="2">The sequence shown here is derived from an EMBL/GenBank/DDBJ whole genome shotgun (WGS) entry which is preliminary data.</text>
</comment>
<dbReference type="PANTHER" id="PTHR36930">
    <property type="entry name" value="METAL-SULFUR CLUSTER BIOSYNTHESIS PROTEINS YUAD-RELATED"/>
    <property type="match status" value="1"/>
</dbReference>
<organism evidence="2 3">
    <name type="scientific">Caenorhabditis bovis</name>
    <dbReference type="NCBI Taxonomy" id="2654633"/>
    <lineage>
        <taxon>Eukaryota</taxon>
        <taxon>Metazoa</taxon>
        <taxon>Ecdysozoa</taxon>
        <taxon>Nematoda</taxon>
        <taxon>Chromadorea</taxon>
        <taxon>Rhabditida</taxon>
        <taxon>Rhabditina</taxon>
        <taxon>Rhabditomorpha</taxon>
        <taxon>Rhabditoidea</taxon>
        <taxon>Rhabditidae</taxon>
        <taxon>Peloderinae</taxon>
        <taxon>Caenorhabditis</taxon>
    </lineage>
</organism>
<dbReference type="EMBL" id="CADEPM010000009">
    <property type="protein sequence ID" value="CAB3409697.1"/>
    <property type="molecule type" value="Genomic_DNA"/>
</dbReference>
<feature type="domain" description="MOSC" evidence="1">
    <location>
        <begin position="189"/>
        <end position="339"/>
    </location>
</feature>
<evidence type="ECO:0000259" key="1">
    <source>
        <dbReference type="PROSITE" id="PS51340"/>
    </source>
</evidence>